<comment type="similarity">
    <text evidence="2 6">Belongs to the GMC oxidoreductase family.</text>
</comment>
<evidence type="ECO:0000259" key="9">
    <source>
        <dbReference type="PROSITE" id="PS00623"/>
    </source>
</evidence>
<dbReference type="SUPFAM" id="SSF56784">
    <property type="entry name" value="HAD-like"/>
    <property type="match status" value="2"/>
</dbReference>
<evidence type="ECO:0000256" key="5">
    <source>
        <dbReference type="ARBA" id="ARBA00023002"/>
    </source>
</evidence>
<dbReference type="NCBIfam" id="TIGR01810">
    <property type="entry name" value="betA"/>
    <property type="match status" value="1"/>
</dbReference>
<dbReference type="Pfam" id="PF00732">
    <property type="entry name" value="GMC_oxred_N"/>
    <property type="match status" value="1"/>
</dbReference>
<evidence type="ECO:0000256" key="6">
    <source>
        <dbReference type="RuleBase" id="RU003968"/>
    </source>
</evidence>
<dbReference type="NCBIfam" id="NF002550">
    <property type="entry name" value="PRK02106.1"/>
    <property type="match status" value="1"/>
</dbReference>
<dbReference type="InterPro" id="IPR036412">
    <property type="entry name" value="HAD-like_sf"/>
</dbReference>
<dbReference type="PANTHER" id="PTHR11552:SF147">
    <property type="entry name" value="CHOLINE DEHYDROGENASE, MITOCHONDRIAL"/>
    <property type="match status" value="1"/>
</dbReference>
<sequence>YEHCLDVTQAQQIDLNKRQSLLNRQRLNNATGLNLDAEISELLGYCQISKKFNPGLLAESTKPIIQNELTKLLETKGYQTSEALKIIKDVWEEGDSTSTDTLKSLANIALLFKILKKNDVKIALSTSDSRLGTLETLRALNLEKYIDLVVCGDDPDVVPKPNPYSAYKICSQLGIDPSEAVMVGDTKADVGMGRAAKMGWNIGVLSGVGNSLDLQAEADHVIHSVKDLLPLILPGTEWQQYYKYSSAERIMVEPHDMEDNHVSSPAVKVKDDVKLVIFDLHGTLMNTHRRYLQLEQITGLKLSEDIHETLGVCIHSQKLKSGILADGTTIQVKSKLAEILLNHGLSYEEAILLVNQLWTECKHLLEGDTESSCKGAKQLFKVLKQNNVKIAINTGDQRESALADLESLGLLKYIDMMICGDDPFSLPKPSPHNPKLIMSQFKVDPLQTVVVGDSFSDLLMAKRAGVLRKIAVLNGVGEQKLLEKHADIAVPSVGNVQDHLFDFDMSPSSNAPSSSDSSHRTVFVRGYCTESQSFRSRLLSCYLPIQTRNFSTTSRTRAETSEPTPSYDYIIVGAGSAGCVLANRLTESGQDKVLLMEAGPKDFSWKIWMPAALMYNLCDDKYNWYYHTEPEPNMNNRVMYWPRGRVWGGSSSLNAMVYIRGNALDYDRWESEGAANWSYADCLPYFKKAQTHELGEDDYRGGSGPLHVSRGITNNPLHQAFIDAGMQAGYPLTDDMNGYQQEGVGLMDMTIRKGMRWSAAAAYLHPIRKTRQNLETKNKVLTTKVLFDKDRAVGIEYEENGTKKKALANKEVILSGGAINSPQLLMLSGIGNADDLRKFDIPVVANLPGVGGNLQDHLEVYVQYKCLKPITLYTAQWKFPHNMVKIGLQWILTQKGWGATTHLESGGFLRSQAGVEHPDLQIHFLPSVVNDHGRKNGDCHAFQFHIGPMRSKSRGHLTLKSANPREHPKLVANYMSHEDDWKEFRAAVRLSREIIAQKAFDEFRGEEIQPGASIKTDAEIDEFVRNQGDSSYHPSCTCKMGDEKDPMAVVNRDTKVIGIEGLRVVDASIMPSVVSGNLNGPTIMVAEKSADIIRGLPPLPKSSAPVYRPKSLDTQR</sequence>
<dbReference type="SFLD" id="SFLDS00003">
    <property type="entry name" value="Haloacid_Dehalogenase"/>
    <property type="match status" value="1"/>
</dbReference>
<keyword evidence="3 6" id="KW-0285">Flavoprotein</keyword>
<feature type="domain" description="Glucose-methanol-choline oxidoreductase N-terminal" evidence="9">
    <location>
        <begin position="644"/>
        <end position="667"/>
    </location>
</feature>
<dbReference type="Gene3D" id="3.30.560.10">
    <property type="entry name" value="Glucose Oxidase, domain 3"/>
    <property type="match status" value="1"/>
</dbReference>
<dbReference type="Proteomes" id="UP001164746">
    <property type="component" value="Chromosome 8"/>
</dbReference>
<dbReference type="Pfam" id="PF00702">
    <property type="entry name" value="Hydrolase"/>
    <property type="match status" value="1"/>
</dbReference>
<dbReference type="InterPro" id="IPR012132">
    <property type="entry name" value="GMC_OxRdtase"/>
</dbReference>
<dbReference type="InterPro" id="IPR011533">
    <property type="entry name" value="BetA"/>
</dbReference>
<keyword evidence="5" id="KW-0560">Oxidoreductase</keyword>
<feature type="region of interest" description="Disordered" evidence="8">
    <location>
        <begin position="1096"/>
        <end position="1116"/>
    </location>
</feature>
<dbReference type="Gene3D" id="3.40.50.1000">
    <property type="entry name" value="HAD superfamily/HAD-like"/>
    <property type="match status" value="2"/>
</dbReference>
<name>A0ABY7ESS8_MYAAR</name>
<dbReference type="InterPro" id="IPR006439">
    <property type="entry name" value="HAD-SF_hydro_IA"/>
</dbReference>
<dbReference type="SUPFAM" id="SSF51905">
    <property type="entry name" value="FAD/NAD(P)-binding domain"/>
    <property type="match status" value="1"/>
</dbReference>
<dbReference type="Pfam" id="PF05199">
    <property type="entry name" value="GMC_oxred_C"/>
    <property type="match status" value="1"/>
</dbReference>
<evidence type="ECO:0000313" key="11">
    <source>
        <dbReference type="EMBL" id="WAR11618.1"/>
    </source>
</evidence>
<dbReference type="EMBL" id="CP111019">
    <property type="protein sequence ID" value="WAR11618.1"/>
    <property type="molecule type" value="Genomic_DNA"/>
</dbReference>
<dbReference type="InterPro" id="IPR041492">
    <property type="entry name" value="HAD_2"/>
</dbReference>
<evidence type="ECO:0000256" key="7">
    <source>
        <dbReference type="RuleBase" id="RU003969"/>
    </source>
</evidence>
<dbReference type="CDD" id="cd01427">
    <property type="entry name" value="HAD_like"/>
    <property type="match status" value="1"/>
</dbReference>
<protein>
    <recommendedName>
        <fullName evidence="7">Choline dehydrogenase</fullName>
        <ecNumber evidence="7">1.1.99.1</ecNumber>
    </recommendedName>
</protein>
<dbReference type="PROSITE" id="PS00624">
    <property type="entry name" value="GMC_OXRED_2"/>
    <property type="match status" value="1"/>
</dbReference>
<comment type="cofactor">
    <cofactor evidence="1">
        <name>FAD</name>
        <dbReference type="ChEBI" id="CHEBI:57692"/>
    </cofactor>
</comment>
<evidence type="ECO:0000313" key="12">
    <source>
        <dbReference type="Proteomes" id="UP001164746"/>
    </source>
</evidence>
<dbReference type="EC" id="1.1.99.1" evidence="7"/>
<keyword evidence="12" id="KW-1185">Reference proteome</keyword>
<dbReference type="InterPro" id="IPR007867">
    <property type="entry name" value="GMC_OxRtase_C"/>
</dbReference>
<dbReference type="NCBIfam" id="TIGR01549">
    <property type="entry name" value="HAD-SF-IA-v1"/>
    <property type="match status" value="1"/>
</dbReference>
<dbReference type="SFLD" id="SFLDG01129">
    <property type="entry name" value="C1.5:_HAD__Beta-PGM__Phosphata"/>
    <property type="match status" value="1"/>
</dbReference>
<proteinExistence type="inferred from homology"/>
<dbReference type="InterPro" id="IPR036188">
    <property type="entry name" value="FAD/NAD-bd_sf"/>
</dbReference>
<dbReference type="SUPFAM" id="SSF54373">
    <property type="entry name" value="FAD-linked reductases, C-terminal domain"/>
    <property type="match status" value="1"/>
</dbReference>
<reference evidence="11" key="1">
    <citation type="submission" date="2022-11" db="EMBL/GenBank/DDBJ databases">
        <title>Centuries of genome instability and evolution in soft-shell clam transmissible cancer (bioRxiv).</title>
        <authorList>
            <person name="Hart S.F.M."/>
            <person name="Yonemitsu M.A."/>
            <person name="Giersch R.M."/>
            <person name="Beal B.F."/>
            <person name="Arriagada G."/>
            <person name="Davis B.W."/>
            <person name="Ostrander E.A."/>
            <person name="Goff S.P."/>
            <person name="Metzger M.J."/>
        </authorList>
    </citation>
    <scope>NUCLEOTIDE SEQUENCE</scope>
    <source>
        <strain evidence="11">MELC-2E11</strain>
        <tissue evidence="11">Siphon/mantle</tissue>
    </source>
</reference>
<accession>A0ABY7ESS8</accession>
<evidence type="ECO:0000256" key="3">
    <source>
        <dbReference type="ARBA" id="ARBA00022630"/>
    </source>
</evidence>
<feature type="domain" description="Glucose-methanol-choline oxidoreductase N-terminal" evidence="10">
    <location>
        <begin position="817"/>
        <end position="831"/>
    </location>
</feature>
<evidence type="ECO:0000256" key="8">
    <source>
        <dbReference type="SAM" id="MobiDB-lite"/>
    </source>
</evidence>
<feature type="non-terminal residue" evidence="11">
    <location>
        <position position="1116"/>
    </location>
</feature>
<dbReference type="Gene3D" id="3.50.50.60">
    <property type="entry name" value="FAD/NAD(P)-binding domain"/>
    <property type="match status" value="1"/>
</dbReference>
<evidence type="ECO:0000256" key="2">
    <source>
        <dbReference type="ARBA" id="ARBA00010790"/>
    </source>
</evidence>
<evidence type="ECO:0000256" key="1">
    <source>
        <dbReference type="ARBA" id="ARBA00001974"/>
    </source>
</evidence>
<dbReference type="Pfam" id="PF13419">
    <property type="entry name" value="HAD_2"/>
    <property type="match status" value="1"/>
</dbReference>
<dbReference type="InterPro" id="IPR023214">
    <property type="entry name" value="HAD_sf"/>
</dbReference>
<dbReference type="InterPro" id="IPR000172">
    <property type="entry name" value="GMC_OxRdtase_N"/>
</dbReference>
<comment type="catalytic activity">
    <reaction evidence="7">
        <text>choline + A = betaine aldehyde + AH2</text>
        <dbReference type="Rhea" id="RHEA:17433"/>
        <dbReference type="ChEBI" id="CHEBI:13193"/>
        <dbReference type="ChEBI" id="CHEBI:15354"/>
        <dbReference type="ChEBI" id="CHEBI:15710"/>
        <dbReference type="ChEBI" id="CHEBI:17499"/>
        <dbReference type="EC" id="1.1.99.1"/>
    </reaction>
</comment>
<comment type="pathway">
    <text evidence="7">Amine and polyamine biosynthesis; betaine biosynthesis via choline pathway; betaine aldehyde from choline (cytochrome c reductase route): step 1/1.</text>
</comment>
<dbReference type="PANTHER" id="PTHR11552">
    <property type="entry name" value="GLUCOSE-METHANOL-CHOLINE GMC OXIDOREDUCTASE"/>
    <property type="match status" value="1"/>
</dbReference>
<evidence type="ECO:0000256" key="4">
    <source>
        <dbReference type="ARBA" id="ARBA00022827"/>
    </source>
</evidence>
<organism evidence="11 12">
    <name type="scientific">Mya arenaria</name>
    <name type="common">Soft-shell clam</name>
    <dbReference type="NCBI Taxonomy" id="6604"/>
    <lineage>
        <taxon>Eukaryota</taxon>
        <taxon>Metazoa</taxon>
        <taxon>Spiralia</taxon>
        <taxon>Lophotrochozoa</taxon>
        <taxon>Mollusca</taxon>
        <taxon>Bivalvia</taxon>
        <taxon>Autobranchia</taxon>
        <taxon>Heteroconchia</taxon>
        <taxon>Euheterodonta</taxon>
        <taxon>Imparidentia</taxon>
        <taxon>Neoheterodontei</taxon>
        <taxon>Myida</taxon>
        <taxon>Myoidea</taxon>
        <taxon>Myidae</taxon>
        <taxon>Mya</taxon>
    </lineage>
</organism>
<evidence type="ECO:0000259" key="10">
    <source>
        <dbReference type="PROSITE" id="PS00624"/>
    </source>
</evidence>
<gene>
    <name evidence="11" type="ORF">MAR_025798</name>
</gene>
<dbReference type="PROSITE" id="PS00623">
    <property type="entry name" value="GMC_OXRED_1"/>
    <property type="match status" value="1"/>
</dbReference>
<keyword evidence="4 6" id="KW-0274">FAD</keyword>